<dbReference type="EMBL" id="VGIY01000022">
    <property type="protein sequence ID" value="MBM3316567.1"/>
    <property type="molecule type" value="Genomic_DNA"/>
</dbReference>
<evidence type="ECO:0000313" key="2">
    <source>
        <dbReference type="Proteomes" id="UP000748308"/>
    </source>
</evidence>
<sequence length="46" mass="4733">MSASAERITFALAALGCRANQAELEGLRSALLARGAVEVDYPGPAD</sequence>
<feature type="non-terminal residue" evidence="1">
    <location>
        <position position="46"/>
    </location>
</feature>
<reference evidence="1" key="1">
    <citation type="submission" date="2019-03" db="EMBL/GenBank/DDBJ databases">
        <title>Lake Tanganyika Metagenome-Assembled Genomes (MAGs).</title>
        <authorList>
            <person name="Tran P."/>
        </authorList>
    </citation>
    <scope>NUCLEOTIDE SEQUENCE</scope>
    <source>
        <strain evidence="1">M_DeepCast_400m_m2_100</strain>
    </source>
</reference>
<evidence type="ECO:0000313" key="1">
    <source>
        <dbReference type="EMBL" id="MBM3316567.1"/>
    </source>
</evidence>
<proteinExistence type="predicted"/>
<name>A0A937X9B5_UNCEI</name>
<gene>
    <name evidence="1" type="ORF">FJY75_01815</name>
</gene>
<evidence type="ECO:0008006" key="3">
    <source>
        <dbReference type="Google" id="ProtNLM"/>
    </source>
</evidence>
<organism evidence="1 2">
    <name type="scientific">Eiseniibacteriota bacterium</name>
    <dbReference type="NCBI Taxonomy" id="2212470"/>
    <lineage>
        <taxon>Bacteria</taxon>
        <taxon>Candidatus Eiseniibacteriota</taxon>
    </lineage>
</organism>
<protein>
    <recommendedName>
        <fullName evidence="3">MTTase N-terminal domain-containing protein</fullName>
    </recommendedName>
</protein>
<dbReference type="Proteomes" id="UP000748308">
    <property type="component" value="Unassembled WGS sequence"/>
</dbReference>
<accession>A0A937X9B5</accession>
<comment type="caution">
    <text evidence="1">The sequence shown here is derived from an EMBL/GenBank/DDBJ whole genome shotgun (WGS) entry which is preliminary data.</text>
</comment>
<dbReference type="AlphaFoldDB" id="A0A937X9B5"/>